<keyword evidence="3" id="KW-1185">Reference proteome</keyword>
<accession>A0AA40VSW8</accession>
<protein>
    <submittedName>
        <fullName evidence="2">Uncharacterized protein</fullName>
    </submittedName>
</protein>
<sequence length="89" mass="10280">MSKGHKGEAQGFAPLGSDTDHRRTPALRLLSAYRTFRCASVLESSVRRKPAHPAGSKLQTFRCVRQIHILNQQRLFFDVNDKKRYRQKL</sequence>
<feature type="region of interest" description="Disordered" evidence="1">
    <location>
        <begin position="1"/>
        <end position="21"/>
    </location>
</feature>
<organism evidence="2 3">
    <name type="scientific">Komarekiella delphini-convector SJRDD-AB1</name>
    <dbReference type="NCBI Taxonomy" id="2593771"/>
    <lineage>
        <taxon>Bacteria</taxon>
        <taxon>Bacillati</taxon>
        <taxon>Cyanobacteriota</taxon>
        <taxon>Cyanophyceae</taxon>
        <taxon>Nostocales</taxon>
        <taxon>Nostocaceae</taxon>
        <taxon>Komarekiella</taxon>
        <taxon>Komarekiella delphini-convector</taxon>
    </lineage>
</organism>
<reference evidence="2" key="1">
    <citation type="submission" date="2019-07" db="EMBL/GenBank/DDBJ databases">
        <title>Toxilogical consequences of a new and cryptic species of cyanobacteria (Komarekiella delphini-convector) recovered from the epidermis of a bottlenose dolphin and 1500 ft. in the air.</title>
        <authorList>
            <person name="Brown A.O."/>
            <person name="Dvorak P."/>
            <person name="Villanueva C.D."/>
            <person name="Foss A.J."/>
            <person name="Garvey A.D."/>
            <person name="Gibson Q.A."/>
            <person name="Johansen J.R."/>
            <person name="Casamatta D.A."/>
        </authorList>
    </citation>
    <scope>NUCLEOTIDE SEQUENCE</scope>
    <source>
        <strain evidence="2">SJRDD-AB1</strain>
    </source>
</reference>
<evidence type="ECO:0000313" key="3">
    <source>
        <dbReference type="Proteomes" id="UP001165986"/>
    </source>
</evidence>
<evidence type="ECO:0000313" key="2">
    <source>
        <dbReference type="EMBL" id="MBD6617866.1"/>
    </source>
</evidence>
<name>A0AA40VSW8_9NOST</name>
<dbReference type="AlphaFoldDB" id="A0AA40VSW8"/>
<dbReference type="Proteomes" id="UP001165986">
    <property type="component" value="Unassembled WGS sequence"/>
</dbReference>
<dbReference type="EMBL" id="VJXY01000020">
    <property type="protein sequence ID" value="MBD6617866.1"/>
    <property type="molecule type" value="Genomic_DNA"/>
</dbReference>
<proteinExistence type="predicted"/>
<comment type="caution">
    <text evidence="2">The sequence shown here is derived from an EMBL/GenBank/DDBJ whole genome shotgun (WGS) entry which is preliminary data.</text>
</comment>
<evidence type="ECO:0000256" key="1">
    <source>
        <dbReference type="SAM" id="MobiDB-lite"/>
    </source>
</evidence>
<dbReference type="RefSeq" id="WP_191759080.1">
    <property type="nucleotide sequence ID" value="NZ_VJXY01000020.1"/>
</dbReference>
<gene>
    <name evidence="2" type="ORF">FNW02_19045</name>
</gene>